<evidence type="ECO:0000256" key="1">
    <source>
        <dbReference type="ARBA" id="ARBA00004651"/>
    </source>
</evidence>
<evidence type="ECO:0000313" key="8">
    <source>
        <dbReference type="EMBL" id="SKB07362.1"/>
    </source>
</evidence>
<feature type="transmembrane region" description="Helical" evidence="6">
    <location>
        <begin position="531"/>
        <end position="551"/>
    </location>
</feature>
<feature type="transmembrane region" description="Helical" evidence="6">
    <location>
        <begin position="294"/>
        <end position="317"/>
    </location>
</feature>
<evidence type="ECO:0000256" key="6">
    <source>
        <dbReference type="SAM" id="Phobius"/>
    </source>
</evidence>
<proteinExistence type="predicted"/>
<dbReference type="STRING" id="1736691.SAMN06295964_1674"/>
<sequence length="699" mass="73241">MSSLLYRFGRTTALHPWRTLVGWLILASLVFAASSAFGGSTQDDWNVPGAESQRGIELLRDHLPDAGNASANVVVHDDRAIPAAVLTTLGERLQDVAHVSSVSPPRISADGHTAVVHLAYDTEVTHPDLMGDIEPLEKAVEATQDAGYQVELGGDQPATASAPIKGYGELIGVGAAVLILLIAFGSAVVAGLPVLVAVAGLAVGSAGVTLLAATMDVSTSAPMVASMVGLGVGIDYALLLVSRHAEFLAQGHSVEEAAGRSLATAGKSVVFASLTVLISLLGLGLTGLPTFATFGWATAIAVVAVMLTALTMVPVLCRFAGRKVLSRGVRRGRARTGRPLTARWAEGVTRRPLLWALLGTTVMIALAAPVLDMRTWPQDDGNQTTEATTRRAYDLTADAFGPGATGPISIVVDHARLAPSEVAAVRETLEGNDQLVSVSPAMASPDGAITVLTAEPAFGPADARTSGLVDDLRADLPAGVEVTGQTPMFADLAEMLSHRLWIVIGFVVAVSVLLLMLVFRSVVIPLKAAVMNLLSIGAAYGVMTAVFQWGWGASLLGIDHAAPVSSWVPILIFAILFGLSMDYEVFLLSRIREKWLDTGDATASIVHGLAASGKVITAAAAIMVFVFLGFATEGDLVVKMLGLGMATAVFLDATVVRMILVPATMTLLGKWNWWLPAWLDRALPQVDVEGDERELVTTR</sequence>
<dbReference type="PANTHER" id="PTHR33406">
    <property type="entry name" value="MEMBRANE PROTEIN MJ1562-RELATED"/>
    <property type="match status" value="1"/>
</dbReference>
<feature type="domain" description="SSD" evidence="7">
    <location>
        <begin position="185"/>
        <end position="319"/>
    </location>
</feature>
<dbReference type="GO" id="GO:0005886">
    <property type="term" value="C:plasma membrane"/>
    <property type="evidence" value="ECO:0007669"/>
    <property type="project" value="UniProtKB-SubCell"/>
</dbReference>
<feature type="transmembrane region" description="Helical" evidence="6">
    <location>
        <begin position="221"/>
        <end position="241"/>
    </location>
</feature>
<dbReference type="OrthoDB" id="7051771at2"/>
<comment type="subcellular location">
    <subcellularLocation>
        <location evidence="1">Cell membrane</location>
        <topology evidence="1">Multi-pass membrane protein</topology>
    </subcellularLocation>
</comment>
<protein>
    <submittedName>
        <fullName evidence="8">Putative drug exporter of the RND superfamily</fullName>
    </submittedName>
</protein>
<feature type="transmembrane region" description="Helical" evidence="6">
    <location>
        <begin position="194"/>
        <end position="215"/>
    </location>
</feature>
<feature type="transmembrane region" description="Helical" evidence="6">
    <location>
        <begin position="500"/>
        <end position="519"/>
    </location>
</feature>
<dbReference type="Proteomes" id="UP000191040">
    <property type="component" value="Chromosome I"/>
</dbReference>
<evidence type="ECO:0000259" key="7">
    <source>
        <dbReference type="PROSITE" id="PS50156"/>
    </source>
</evidence>
<reference evidence="9" key="1">
    <citation type="submission" date="2017-02" db="EMBL/GenBank/DDBJ databases">
        <authorList>
            <person name="Varghese N."/>
            <person name="Submissions S."/>
        </authorList>
    </citation>
    <scope>NUCLEOTIDE SEQUENCE [LARGE SCALE GENOMIC DNA]</scope>
    <source>
        <strain evidence="9">9H-4</strain>
    </source>
</reference>
<keyword evidence="2" id="KW-1003">Cell membrane</keyword>
<keyword evidence="3 6" id="KW-0812">Transmembrane</keyword>
<dbReference type="RefSeq" id="WP_078699727.1">
    <property type="nucleotide sequence ID" value="NZ_LT796768.1"/>
</dbReference>
<keyword evidence="4 6" id="KW-1133">Transmembrane helix</keyword>
<feature type="transmembrane region" description="Helical" evidence="6">
    <location>
        <begin position="609"/>
        <end position="630"/>
    </location>
</feature>
<evidence type="ECO:0000313" key="9">
    <source>
        <dbReference type="Proteomes" id="UP000191040"/>
    </source>
</evidence>
<dbReference type="Gene3D" id="1.20.1640.10">
    <property type="entry name" value="Multidrug efflux transporter AcrB transmembrane domain"/>
    <property type="match status" value="2"/>
</dbReference>
<feature type="transmembrane region" description="Helical" evidence="6">
    <location>
        <begin position="353"/>
        <end position="371"/>
    </location>
</feature>
<evidence type="ECO:0000256" key="5">
    <source>
        <dbReference type="ARBA" id="ARBA00023136"/>
    </source>
</evidence>
<dbReference type="Pfam" id="PF03176">
    <property type="entry name" value="MMPL"/>
    <property type="match status" value="2"/>
</dbReference>
<accession>A0A1T4Z016</accession>
<keyword evidence="9" id="KW-1185">Reference proteome</keyword>
<feature type="transmembrane region" description="Helical" evidence="6">
    <location>
        <begin position="566"/>
        <end position="588"/>
    </location>
</feature>
<gene>
    <name evidence="8" type="ORF">SAMN06295964_1674</name>
</gene>
<feature type="transmembrane region" description="Helical" evidence="6">
    <location>
        <begin position="269"/>
        <end position="288"/>
    </location>
</feature>
<name>A0A1T4Z016_9ACTN</name>
<evidence type="ECO:0000256" key="3">
    <source>
        <dbReference type="ARBA" id="ARBA00022692"/>
    </source>
</evidence>
<dbReference type="PANTHER" id="PTHR33406:SF13">
    <property type="entry name" value="MEMBRANE PROTEIN YDFJ"/>
    <property type="match status" value="1"/>
</dbReference>
<organism evidence="8 9">
    <name type="scientific">Aeromicrobium choanae</name>
    <dbReference type="NCBI Taxonomy" id="1736691"/>
    <lineage>
        <taxon>Bacteria</taxon>
        <taxon>Bacillati</taxon>
        <taxon>Actinomycetota</taxon>
        <taxon>Actinomycetes</taxon>
        <taxon>Propionibacteriales</taxon>
        <taxon>Nocardioidaceae</taxon>
        <taxon>Aeromicrobium</taxon>
    </lineage>
</organism>
<dbReference type="InterPro" id="IPR004869">
    <property type="entry name" value="MMPL_dom"/>
</dbReference>
<feature type="transmembrane region" description="Helical" evidence="6">
    <location>
        <begin position="170"/>
        <end position="189"/>
    </location>
</feature>
<feature type="transmembrane region" description="Helical" evidence="6">
    <location>
        <begin position="636"/>
        <end position="660"/>
    </location>
</feature>
<evidence type="ECO:0000256" key="4">
    <source>
        <dbReference type="ARBA" id="ARBA00022989"/>
    </source>
</evidence>
<evidence type="ECO:0000256" key="2">
    <source>
        <dbReference type="ARBA" id="ARBA00022475"/>
    </source>
</evidence>
<dbReference type="EMBL" id="LT796768">
    <property type="protein sequence ID" value="SKB07362.1"/>
    <property type="molecule type" value="Genomic_DNA"/>
</dbReference>
<dbReference type="PROSITE" id="PS50156">
    <property type="entry name" value="SSD"/>
    <property type="match status" value="1"/>
</dbReference>
<dbReference type="InterPro" id="IPR000731">
    <property type="entry name" value="SSD"/>
</dbReference>
<dbReference type="SUPFAM" id="SSF82866">
    <property type="entry name" value="Multidrug efflux transporter AcrB transmembrane domain"/>
    <property type="match status" value="2"/>
</dbReference>
<dbReference type="AlphaFoldDB" id="A0A1T4Z016"/>
<dbReference type="InterPro" id="IPR050545">
    <property type="entry name" value="Mycobact_MmpL"/>
</dbReference>
<keyword evidence="5 6" id="KW-0472">Membrane</keyword>